<comment type="caution">
    <text evidence="15">The sequence shown here is derived from an EMBL/GenBank/DDBJ whole genome shotgun (WGS) entry which is preliminary data.</text>
</comment>
<feature type="transmembrane region" description="Helical" evidence="13">
    <location>
        <begin position="675"/>
        <end position="699"/>
    </location>
</feature>
<feature type="transmembrane region" description="Helical" evidence="13">
    <location>
        <begin position="97"/>
        <end position="116"/>
    </location>
</feature>
<evidence type="ECO:0000256" key="10">
    <source>
        <dbReference type="ARBA" id="ARBA00023049"/>
    </source>
</evidence>
<dbReference type="Proteomes" id="UP000617734">
    <property type="component" value="Unassembled WGS sequence"/>
</dbReference>
<evidence type="ECO:0000256" key="6">
    <source>
        <dbReference type="ARBA" id="ARBA00022723"/>
    </source>
</evidence>
<organism evidence="15 16">
    <name type="scientific">Kitasatospora indigofera</name>
    <dbReference type="NCBI Taxonomy" id="67307"/>
    <lineage>
        <taxon>Bacteria</taxon>
        <taxon>Bacillati</taxon>
        <taxon>Actinomycetota</taxon>
        <taxon>Actinomycetes</taxon>
        <taxon>Kitasatosporales</taxon>
        <taxon>Streptomycetaceae</taxon>
        <taxon>Kitasatospora</taxon>
    </lineage>
</organism>
<keyword evidence="11 13" id="KW-0472">Membrane</keyword>
<evidence type="ECO:0000259" key="14">
    <source>
        <dbReference type="Pfam" id="PF01435"/>
    </source>
</evidence>
<proteinExistence type="predicted"/>
<reference evidence="15" key="2">
    <citation type="submission" date="2020-09" db="EMBL/GenBank/DDBJ databases">
        <authorList>
            <person name="Sun Q."/>
            <person name="Ohkuma M."/>
        </authorList>
    </citation>
    <scope>NUCLEOTIDE SEQUENCE</scope>
    <source>
        <strain evidence="15">JCM 4646</strain>
    </source>
</reference>
<evidence type="ECO:0000256" key="11">
    <source>
        <dbReference type="ARBA" id="ARBA00023136"/>
    </source>
</evidence>
<protein>
    <recommendedName>
        <fullName evidence="14">Peptidase M48 domain-containing protein</fullName>
    </recommendedName>
</protein>
<feature type="region of interest" description="Disordered" evidence="12">
    <location>
        <begin position="759"/>
        <end position="794"/>
    </location>
</feature>
<dbReference type="InterPro" id="IPR001915">
    <property type="entry name" value="Peptidase_M48"/>
</dbReference>
<comment type="subcellular location">
    <subcellularLocation>
        <location evidence="2">Cell membrane</location>
        <topology evidence="2">Multi-pass membrane protein</topology>
    </subcellularLocation>
</comment>
<feature type="transmembrane region" description="Helical" evidence="13">
    <location>
        <begin position="254"/>
        <end position="270"/>
    </location>
</feature>
<evidence type="ECO:0000256" key="7">
    <source>
        <dbReference type="ARBA" id="ARBA00022801"/>
    </source>
</evidence>
<feature type="transmembrane region" description="Helical" evidence="13">
    <location>
        <begin position="335"/>
        <end position="352"/>
    </location>
</feature>
<evidence type="ECO:0000256" key="9">
    <source>
        <dbReference type="ARBA" id="ARBA00022989"/>
    </source>
</evidence>
<evidence type="ECO:0000256" key="13">
    <source>
        <dbReference type="SAM" id="Phobius"/>
    </source>
</evidence>
<dbReference type="EMBL" id="BNBO01000009">
    <property type="protein sequence ID" value="GHH67323.1"/>
    <property type="molecule type" value="Genomic_DNA"/>
</dbReference>
<keyword evidence="5 13" id="KW-0812">Transmembrane</keyword>
<evidence type="ECO:0000256" key="12">
    <source>
        <dbReference type="SAM" id="MobiDB-lite"/>
    </source>
</evidence>
<feature type="transmembrane region" description="Helical" evidence="13">
    <location>
        <begin position="21"/>
        <end position="42"/>
    </location>
</feature>
<keyword evidence="3" id="KW-1003">Cell membrane</keyword>
<reference evidence="15" key="1">
    <citation type="journal article" date="2014" name="Int. J. Syst. Evol. Microbiol.">
        <title>Complete genome sequence of Corynebacterium casei LMG S-19264T (=DSM 44701T), isolated from a smear-ripened cheese.</title>
        <authorList>
            <consortium name="US DOE Joint Genome Institute (JGI-PGF)"/>
            <person name="Walter F."/>
            <person name="Albersmeier A."/>
            <person name="Kalinowski J."/>
            <person name="Ruckert C."/>
        </authorList>
    </citation>
    <scope>NUCLEOTIDE SEQUENCE</scope>
    <source>
        <strain evidence="15">JCM 4646</strain>
    </source>
</reference>
<sequence length="1004" mass="105284">MPPPGPPRRIDERVLGAGTSVRFVTLLFLLLTACGSMMLTVLRGLAHGDQEGCNLAAGVDPDDGGYWAPIVAVSGQTFAYRLCTSIWAPAPPWWQVVGWPVLLTVAAALLFLLLPLRKARRGRVVPLESADPEGELRSLIDELAAVTGLAPMPRIVVDPATASVNAVVFGRTGRPVVCLDGGLLATRRTDPERFRAVLLHEFAHIANRDVTLTYLTVALWRVFLVLILLPYLLWEGHVVQGVLADGAVPRPDRAMLLAAVLVLLVHLARADTLRSREVWADVTALRWGADPRGWAAPAAPPGGPLRRALGPFLELWRTHPRSGLRQGALTDPAPLFRVSVLPLLLLGTVPVVTPTHLLRQLAPYRVDSSTNVLVAIVLVPAVLVTGVAGVALWRAVAYAVLTGGRVPSGWWAGAWLGAGMAAGSILNGDGVGWAWLPQRPAVLLVPVLAGAAFGWWITQCALLWAGTWRGRTLRPALLVSLSAGCLAMVSWLTWWLLMGVAYAGGFTVRADAMVRTVQRWFPSAAPSGDLGRLPGLTTVLPLLETVTGTPLIALTVTALWVVPLLGWAAGPAGGAPRWFSAAFPAPAEESGGPGGPPPPRVAPLRAVLLPGLLGGVLACLAVAGLQACLHTGQPGPDARGGLYALRYALLLPAVVVVPAALAGAAAGARAGRLRLLGSLVAAQVAALLGLVAAAVLVSADGCVAPLNVLSDDCAWRPVWRRPLFPYLFVLNNTLTLAAAAAVLAALAVSTAAAARAVRATRRVRRRPAGGSGTDTGTGTGTGTSSDSDSDDGRTGRRGRLAVALLCVVAVGGASATAGHQMYQAGLVTDVTANQRDYVQRFGLPYAPVSEPTRQNQVHAWYHLGGYRFIELAASYSDGLTAAGKGSSGPESWDALDGRFRAACTRWRDAGTFELAWFRVPDQIVQADWHAMIVRADRGSRGCAQALDAHDSAGLLNALRDLLAAGRCAASANARIDAVLRAGHYRGTYRTPAGGAGAACEHVGQ</sequence>
<dbReference type="Gene3D" id="3.30.2010.10">
    <property type="entry name" value="Metalloproteases ('zincins'), catalytic domain"/>
    <property type="match status" value="1"/>
</dbReference>
<dbReference type="GO" id="GO:0046872">
    <property type="term" value="F:metal ion binding"/>
    <property type="evidence" value="ECO:0007669"/>
    <property type="project" value="UniProtKB-KW"/>
</dbReference>
<dbReference type="Pfam" id="PF01435">
    <property type="entry name" value="Peptidase_M48"/>
    <property type="match status" value="1"/>
</dbReference>
<feature type="transmembrane region" description="Helical" evidence="13">
    <location>
        <begin position="212"/>
        <end position="234"/>
    </location>
</feature>
<feature type="transmembrane region" description="Helical" evidence="13">
    <location>
        <begin position="551"/>
        <end position="570"/>
    </location>
</feature>
<evidence type="ECO:0000256" key="3">
    <source>
        <dbReference type="ARBA" id="ARBA00022475"/>
    </source>
</evidence>
<keyword evidence="4" id="KW-0645">Protease</keyword>
<evidence type="ECO:0000256" key="8">
    <source>
        <dbReference type="ARBA" id="ARBA00022833"/>
    </source>
</evidence>
<dbReference type="AlphaFoldDB" id="A0A919KP24"/>
<evidence type="ECO:0000313" key="15">
    <source>
        <dbReference type="EMBL" id="GHH67323.1"/>
    </source>
</evidence>
<feature type="compositionally biased region" description="Gly residues" evidence="12">
    <location>
        <begin position="769"/>
        <end position="781"/>
    </location>
</feature>
<accession>A0A919KP24</accession>
<feature type="transmembrane region" description="Helical" evidence="13">
    <location>
        <begin position="734"/>
        <end position="757"/>
    </location>
</feature>
<keyword evidence="7" id="KW-0378">Hydrolase</keyword>
<evidence type="ECO:0000256" key="4">
    <source>
        <dbReference type="ARBA" id="ARBA00022670"/>
    </source>
</evidence>
<feature type="transmembrane region" description="Helical" evidence="13">
    <location>
        <begin position="606"/>
        <end position="627"/>
    </location>
</feature>
<dbReference type="InterPro" id="IPR050083">
    <property type="entry name" value="HtpX_protease"/>
</dbReference>
<dbReference type="PANTHER" id="PTHR43221">
    <property type="entry name" value="PROTEASE HTPX"/>
    <property type="match status" value="1"/>
</dbReference>
<dbReference type="RefSeq" id="WP_190210677.1">
    <property type="nucleotide sequence ID" value="NZ_BNBO01000009.1"/>
</dbReference>
<feature type="domain" description="Peptidase M48" evidence="14">
    <location>
        <begin position="133"/>
        <end position="330"/>
    </location>
</feature>
<evidence type="ECO:0000256" key="1">
    <source>
        <dbReference type="ARBA" id="ARBA00001947"/>
    </source>
</evidence>
<keyword evidence="9 13" id="KW-1133">Transmembrane helix</keyword>
<feature type="transmembrane region" description="Helical" evidence="13">
    <location>
        <begin position="476"/>
        <end position="497"/>
    </location>
</feature>
<keyword evidence="8" id="KW-0862">Zinc</keyword>
<dbReference type="GO" id="GO:0006508">
    <property type="term" value="P:proteolysis"/>
    <property type="evidence" value="ECO:0007669"/>
    <property type="project" value="UniProtKB-KW"/>
</dbReference>
<keyword evidence="6" id="KW-0479">Metal-binding</keyword>
<feature type="transmembrane region" description="Helical" evidence="13">
    <location>
        <begin position="372"/>
        <end position="396"/>
    </location>
</feature>
<dbReference type="GO" id="GO:0004222">
    <property type="term" value="F:metalloendopeptidase activity"/>
    <property type="evidence" value="ECO:0007669"/>
    <property type="project" value="InterPro"/>
</dbReference>
<feature type="transmembrane region" description="Helical" evidence="13">
    <location>
        <begin position="647"/>
        <end position="668"/>
    </location>
</feature>
<dbReference type="GO" id="GO:0005886">
    <property type="term" value="C:plasma membrane"/>
    <property type="evidence" value="ECO:0007669"/>
    <property type="project" value="UniProtKB-SubCell"/>
</dbReference>
<dbReference type="GeneID" id="95352706"/>
<feature type="transmembrane region" description="Helical" evidence="13">
    <location>
        <begin position="800"/>
        <end position="822"/>
    </location>
</feature>
<evidence type="ECO:0000256" key="2">
    <source>
        <dbReference type="ARBA" id="ARBA00004651"/>
    </source>
</evidence>
<feature type="transmembrane region" description="Helical" evidence="13">
    <location>
        <begin position="408"/>
        <end position="426"/>
    </location>
</feature>
<dbReference type="PANTHER" id="PTHR43221:SF1">
    <property type="entry name" value="PROTEASE HTPX"/>
    <property type="match status" value="1"/>
</dbReference>
<feature type="transmembrane region" description="Helical" evidence="13">
    <location>
        <begin position="441"/>
        <end position="464"/>
    </location>
</feature>
<gene>
    <name evidence="15" type="ORF">GCM10018781_22400</name>
</gene>
<keyword evidence="16" id="KW-1185">Reference proteome</keyword>
<comment type="cofactor">
    <cofactor evidence="1">
        <name>Zn(2+)</name>
        <dbReference type="ChEBI" id="CHEBI:29105"/>
    </cofactor>
</comment>
<keyword evidence="10" id="KW-0482">Metalloprotease</keyword>
<evidence type="ECO:0000256" key="5">
    <source>
        <dbReference type="ARBA" id="ARBA00022692"/>
    </source>
</evidence>
<evidence type="ECO:0000313" key="16">
    <source>
        <dbReference type="Proteomes" id="UP000617734"/>
    </source>
</evidence>
<name>A0A919KP24_9ACTN</name>